<keyword evidence="5 7" id="KW-0472">Membrane</keyword>
<protein>
    <recommendedName>
        <fullName evidence="12">Cation efflux protein cytoplasmic domain-containing protein</fullName>
    </recommendedName>
</protein>
<dbReference type="Gene3D" id="3.30.70.1350">
    <property type="entry name" value="Cation efflux protein, cytoplasmic domain"/>
    <property type="match status" value="1"/>
</dbReference>
<keyword evidence="3 7" id="KW-0812">Transmembrane</keyword>
<feature type="transmembrane region" description="Helical" evidence="7">
    <location>
        <begin position="43"/>
        <end position="64"/>
    </location>
</feature>
<keyword evidence="2" id="KW-0813">Transport</keyword>
<feature type="domain" description="Cation efflux protein transmembrane" evidence="8">
    <location>
        <begin position="28"/>
        <end position="174"/>
    </location>
</feature>
<keyword evidence="11" id="KW-1185">Reference proteome</keyword>
<organism evidence="10 11">
    <name type="scientific">Apatococcus fuscideae</name>
    <dbReference type="NCBI Taxonomy" id="2026836"/>
    <lineage>
        <taxon>Eukaryota</taxon>
        <taxon>Viridiplantae</taxon>
        <taxon>Chlorophyta</taxon>
        <taxon>core chlorophytes</taxon>
        <taxon>Trebouxiophyceae</taxon>
        <taxon>Chlorellales</taxon>
        <taxon>Chlorellaceae</taxon>
        <taxon>Apatococcus</taxon>
    </lineage>
</organism>
<dbReference type="Proteomes" id="UP001485043">
    <property type="component" value="Unassembled WGS sequence"/>
</dbReference>
<accession>A0AAW1T2I9</accession>
<gene>
    <name evidence="10" type="ORF">WJX84_000398</name>
</gene>
<evidence type="ECO:0008006" key="12">
    <source>
        <dbReference type="Google" id="ProtNLM"/>
    </source>
</evidence>
<feature type="region of interest" description="Disordered" evidence="6">
    <location>
        <begin position="280"/>
        <end position="307"/>
    </location>
</feature>
<evidence type="ECO:0000256" key="6">
    <source>
        <dbReference type="SAM" id="MobiDB-lite"/>
    </source>
</evidence>
<dbReference type="InterPro" id="IPR058533">
    <property type="entry name" value="Cation_efflux_TM"/>
</dbReference>
<sequence>MQSGKPAQSHSLGIQVHAVISWAEHRVRHRDVSFPVGKTRLEAIGVIGCAVIMSISTLEVIRSSGETLYNGVILKLLPDLHLSMAMYIILGLGSLAKIILYFLCTALKHRSDSMLALAEDHCNDVASNLTAIGTATLAILVPSIWWVDPVGAILISMYIIYSWAIISKSQVDKLVGRAAPEEFIRELEMLASTHHDELEIDVIRAYHFGPRFIVEMEVVMPEGMTVRASHDIALILQHKVEELEAVERCFVHVDYEKRLEPEHKVERVLLKKEAHLAAAAAEGPRERNFSASMTQGAQRPRPNDESV</sequence>
<dbReference type="SUPFAM" id="SSF161111">
    <property type="entry name" value="Cation efflux protein transmembrane domain-like"/>
    <property type="match status" value="1"/>
</dbReference>
<dbReference type="InterPro" id="IPR036837">
    <property type="entry name" value="Cation_efflux_CTD_sf"/>
</dbReference>
<evidence type="ECO:0000313" key="11">
    <source>
        <dbReference type="Proteomes" id="UP001485043"/>
    </source>
</evidence>
<dbReference type="Pfam" id="PF01545">
    <property type="entry name" value="Cation_efflux"/>
    <property type="match status" value="1"/>
</dbReference>
<dbReference type="InterPro" id="IPR050291">
    <property type="entry name" value="CDF_Transporter"/>
</dbReference>
<evidence type="ECO:0000256" key="2">
    <source>
        <dbReference type="ARBA" id="ARBA00022448"/>
    </source>
</evidence>
<dbReference type="PANTHER" id="PTHR43840:SF52">
    <property type="entry name" value="CATION EFFLUX FAMILY PROTEIN"/>
    <property type="match status" value="1"/>
</dbReference>
<evidence type="ECO:0000256" key="1">
    <source>
        <dbReference type="ARBA" id="ARBA00004141"/>
    </source>
</evidence>
<evidence type="ECO:0000256" key="5">
    <source>
        <dbReference type="ARBA" id="ARBA00023136"/>
    </source>
</evidence>
<evidence type="ECO:0000256" key="3">
    <source>
        <dbReference type="ARBA" id="ARBA00022692"/>
    </source>
</evidence>
<dbReference type="PANTHER" id="PTHR43840">
    <property type="entry name" value="MITOCHONDRIAL METAL TRANSPORTER 1-RELATED"/>
    <property type="match status" value="1"/>
</dbReference>
<feature type="transmembrane region" description="Helical" evidence="7">
    <location>
        <begin position="84"/>
        <end position="104"/>
    </location>
</feature>
<dbReference type="AlphaFoldDB" id="A0AAW1T2I9"/>
<evidence type="ECO:0000256" key="4">
    <source>
        <dbReference type="ARBA" id="ARBA00022989"/>
    </source>
</evidence>
<evidence type="ECO:0000259" key="8">
    <source>
        <dbReference type="Pfam" id="PF01545"/>
    </source>
</evidence>
<comment type="caution">
    <text evidence="10">The sequence shown here is derived from an EMBL/GenBank/DDBJ whole genome shotgun (WGS) entry which is preliminary data.</text>
</comment>
<dbReference type="GO" id="GO:0008324">
    <property type="term" value="F:monoatomic cation transmembrane transporter activity"/>
    <property type="evidence" value="ECO:0007669"/>
    <property type="project" value="InterPro"/>
</dbReference>
<dbReference type="InterPro" id="IPR027469">
    <property type="entry name" value="Cation_efflux_TMD_sf"/>
</dbReference>
<dbReference type="InterPro" id="IPR027470">
    <property type="entry name" value="Cation_efflux_CTD"/>
</dbReference>
<proteinExistence type="predicted"/>
<reference evidence="10 11" key="1">
    <citation type="journal article" date="2024" name="Nat. Commun.">
        <title>Phylogenomics reveals the evolutionary origins of lichenization in chlorophyte algae.</title>
        <authorList>
            <person name="Puginier C."/>
            <person name="Libourel C."/>
            <person name="Otte J."/>
            <person name="Skaloud P."/>
            <person name="Haon M."/>
            <person name="Grisel S."/>
            <person name="Petersen M."/>
            <person name="Berrin J.G."/>
            <person name="Delaux P.M."/>
            <person name="Dal Grande F."/>
            <person name="Keller J."/>
        </authorList>
    </citation>
    <scope>NUCLEOTIDE SEQUENCE [LARGE SCALE GENOMIC DNA]</scope>
    <source>
        <strain evidence="10 11">SAG 2523</strain>
    </source>
</reference>
<evidence type="ECO:0000313" key="10">
    <source>
        <dbReference type="EMBL" id="KAK9863937.1"/>
    </source>
</evidence>
<evidence type="ECO:0000256" key="7">
    <source>
        <dbReference type="SAM" id="Phobius"/>
    </source>
</evidence>
<feature type="transmembrane region" description="Helical" evidence="7">
    <location>
        <begin position="125"/>
        <end position="144"/>
    </location>
</feature>
<keyword evidence="4 7" id="KW-1133">Transmembrane helix</keyword>
<name>A0AAW1T2I9_9CHLO</name>
<dbReference type="Pfam" id="PF16916">
    <property type="entry name" value="ZT_dimer"/>
    <property type="match status" value="1"/>
</dbReference>
<dbReference type="Gene3D" id="1.20.1510.10">
    <property type="entry name" value="Cation efflux protein transmembrane domain"/>
    <property type="match status" value="1"/>
</dbReference>
<comment type="subcellular location">
    <subcellularLocation>
        <location evidence="1">Membrane</location>
        <topology evidence="1">Multi-pass membrane protein</topology>
    </subcellularLocation>
</comment>
<evidence type="ECO:0000259" key="9">
    <source>
        <dbReference type="Pfam" id="PF16916"/>
    </source>
</evidence>
<feature type="domain" description="Cation efflux protein cytoplasmic" evidence="9">
    <location>
        <begin position="180"/>
        <end position="254"/>
    </location>
</feature>
<dbReference type="EMBL" id="JALJOV010000412">
    <property type="protein sequence ID" value="KAK9863937.1"/>
    <property type="molecule type" value="Genomic_DNA"/>
</dbReference>
<dbReference type="SUPFAM" id="SSF160240">
    <property type="entry name" value="Cation efflux protein cytoplasmic domain-like"/>
    <property type="match status" value="1"/>
</dbReference>
<dbReference type="GO" id="GO:0016020">
    <property type="term" value="C:membrane"/>
    <property type="evidence" value="ECO:0007669"/>
    <property type="project" value="UniProtKB-SubCell"/>
</dbReference>